<proteinExistence type="predicted"/>
<dbReference type="Proteomes" id="UP000199686">
    <property type="component" value="Unassembled WGS sequence"/>
</dbReference>
<gene>
    <name evidence="2" type="ORF">SAMN04488507_1006101</name>
    <name evidence="1" type="ORF">TFLO_834</name>
</gene>
<evidence type="ECO:0000313" key="3">
    <source>
        <dbReference type="Proteomes" id="UP000195947"/>
    </source>
</evidence>
<evidence type="ECO:0000313" key="4">
    <source>
        <dbReference type="Proteomes" id="UP000199686"/>
    </source>
</evidence>
<comment type="caution">
    <text evidence="2">The sequence shown here is derived from an EMBL/GenBank/DDBJ whole genome shotgun (WGS) entry which is preliminary data.</text>
</comment>
<evidence type="ECO:0000313" key="2">
    <source>
        <dbReference type="EMBL" id="SFH64064.1"/>
    </source>
</evidence>
<protein>
    <submittedName>
        <fullName evidence="2">Uncharacterized protein</fullName>
    </submittedName>
</protein>
<dbReference type="Proteomes" id="UP000195947">
    <property type="component" value="Unassembled WGS sequence"/>
</dbReference>
<dbReference type="AlphaFoldDB" id="A0AB38BGA5"/>
<name>A0AB38BGA5_9LACT</name>
<dbReference type="EMBL" id="FJMZ01000006">
    <property type="protein sequence ID" value="CZQ87199.1"/>
    <property type="molecule type" value="Genomic_DNA"/>
</dbReference>
<evidence type="ECO:0000313" key="1">
    <source>
        <dbReference type="EMBL" id="CZQ87199.1"/>
    </source>
</evidence>
<dbReference type="EMBL" id="FOQC01000006">
    <property type="protein sequence ID" value="SFH64064.1"/>
    <property type="molecule type" value="Genomic_DNA"/>
</dbReference>
<organism evidence="2 4">
    <name type="scientific">Trichococcus flocculiformis</name>
    <dbReference type="NCBI Taxonomy" id="82803"/>
    <lineage>
        <taxon>Bacteria</taxon>
        <taxon>Bacillati</taxon>
        <taxon>Bacillota</taxon>
        <taxon>Bacilli</taxon>
        <taxon>Lactobacillales</taxon>
        <taxon>Carnobacteriaceae</taxon>
        <taxon>Trichococcus</taxon>
    </lineage>
</organism>
<sequence>MIEHPTFFCPKTDMQQFIQSICKNSRMREMNHNAYGYFLHFCPILLNMHYPATNFKL</sequence>
<reference evidence="2 4" key="2">
    <citation type="submission" date="2016-10" db="EMBL/GenBank/DDBJ databases">
        <authorList>
            <person name="Varghese N."/>
            <person name="Submissions S."/>
        </authorList>
    </citation>
    <scope>NUCLEOTIDE SEQUENCE [LARGE SCALE GENOMIC DNA]</scope>
    <source>
        <strain evidence="2 4">DSM 2094</strain>
    </source>
</reference>
<accession>A0AB38BGA5</accession>
<keyword evidence="3" id="KW-1185">Reference proteome</keyword>
<reference evidence="1 3" key="1">
    <citation type="submission" date="2016-02" db="EMBL/GenBank/DDBJ databases">
        <authorList>
            <person name="Strepis N."/>
        </authorList>
    </citation>
    <scope>NUCLEOTIDE SEQUENCE [LARGE SCALE GENOMIC DNA]</scope>
    <source>
        <strain evidence="1">Trichococcus flocculiformis</strain>
    </source>
</reference>